<proteinExistence type="predicted"/>
<name>A0A318UJX9_9SPHI</name>
<comment type="caution">
    <text evidence="1">The sequence shown here is derived from an EMBL/GenBank/DDBJ whole genome shotgun (WGS) entry which is preliminary data.</text>
</comment>
<protein>
    <submittedName>
        <fullName evidence="1">Phosphate-selective porin O/P</fullName>
    </submittedName>
</protein>
<dbReference type="InterPro" id="IPR023614">
    <property type="entry name" value="Porin_dom_sf"/>
</dbReference>
<dbReference type="Pfam" id="PF07396">
    <property type="entry name" value="Porin_O_P"/>
    <property type="match status" value="1"/>
</dbReference>
<organism evidence="1 2">
    <name type="scientific">Pedobacter nutrimenti</name>
    <dbReference type="NCBI Taxonomy" id="1241337"/>
    <lineage>
        <taxon>Bacteria</taxon>
        <taxon>Pseudomonadati</taxon>
        <taxon>Bacteroidota</taxon>
        <taxon>Sphingobacteriia</taxon>
        <taxon>Sphingobacteriales</taxon>
        <taxon>Sphingobacteriaceae</taxon>
        <taxon>Pedobacter</taxon>
    </lineage>
</organism>
<evidence type="ECO:0000313" key="1">
    <source>
        <dbReference type="EMBL" id="PYF76716.1"/>
    </source>
</evidence>
<dbReference type="Proteomes" id="UP000248198">
    <property type="component" value="Unassembled WGS sequence"/>
</dbReference>
<reference evidence="1 2" key="1">
    <citation type="submission" date="2018-06" db="EMBL/GenBank/DDBJ databases">
        <title>Genomic Encyclopedia of Archaeal and Bacterial Type Strains, Phase II (KMG-II): from individual species to whole genera.</title>
        <authorList>
            <person name="Goeker M."/>
        </authorList>
    </citation>
    <scope>NUCLEOTIDE SEQUENCE [LARGE SCALE GENOMIC DNA]</scope>
    <source>
        <strain evidence="1 2">DSM 27372</strain>
    </source>
</reference>
<dbReference type="Gene3D" id="2.40.160.10">
    <property type="entry name" value="Porin"/>
    <property type="match status" value="1"/>
</dbReference>
<accession>A0A318UJX9</accession>
<dbReference type="InterPro" id="IPR010870">
    <property type="entry name" value="Porin_O/P"/>
</dbReference>
<keyword evidence="2" id="KW-1185">Reference proteome</keyword>
<gene>
    <name evidence="1" type="ORF">B0O44_101187</name>
</gene>
<evidence type="ECO:0000313" key="2">
    <source>
        <dbReference type="Proteomes" id="UP000248198"/>
    </source>
</evidence>
<dbReference type="SUPFAM" id="SSF56935">
    <property type="entry name" value="Porins"/>
    <property type="match status" value="1"/>
</dbReference>
<sequence>MSFFLSLGLVFVSAKMIPMVLPNSQSYMKNIYPSFNKKSKNILLNLASSLLFPTLLMAQNNPADSTKKTISINLPVTKITFSGMLQTQYIYSFTKNNDINGVNHPAGDQFSGNSFLVKRARMQLNAAVNDRINAVILVNFGDFSGNPQNKVLENAFIKYSVNDYVNFQVGQFRPQFGQEDNYPVDFVRSIDYSNQYYLFGANSWQSFQLGASFSGAIKNGPVPITYAIGVFNGNNRNQVDNDNGKIVPARVVMEFNKSLQLGLNGGYGSNTRKEIWAYGVDIDYKKPLNEDWSFELVSEYKQGINSQMFFAATTPTSIGDYQMRGIYVLPNLVRKIRNTRLKSLEFAFRYEYLDSDFKRAGNSRNSYVPMVSASFAESYAIRVQAGYLIDRYQNNIPGTAQYNGNRLICQVQARF</sequence>
<dbReference type="EMBL" id="QKLU01000001">
    <property type="protein sequence ID" value="PYF76716.1"/>
    <property type="molecule type" value="Genomic_DNA"/>
</dbReference>
<dbReference type="AlphaFoldDB" id="A0A318UJX9"/>